<evidence type="ECO:0000313" key="4">
    <source>
        <dbReference type="Proteomes" id="UP000256964"/>
    </source>
</evidence>
<dbReference type="EMBL" id="KZ857380">
    <property type="protein sequence ID" value="RDX56779.1"/>
    <property type="molecule type" value="Genomic_DNA"/>
</dbReference>
<feature type="compositionally biased region" description="Low complexity" evidence="1">
    <location>
        <begin position="141"/>
        <end position="153"/>
    </location>
</feature>
<evidence type="ECO:0008006" key="5">
    <source>
        <dbReference type="Google" id="ProtNLM"/>
    </source>
</evidence>
<dbReference type="STRING" id="139420.A0A371DW58"/>
<evidence type="ECO:0000256" key="1">
    <source>
        <dbReference type="SAM" id="MobiDB-lite"/>
    </source>
</evidence>
<keyword evidence="4" id="KW-1185">Reference proteome</keyword>
<organism evidence="3 4">
    <name type="scientific">Lentinus brumalis</name>
    <dbReference type="NCBI Taxonomy" id="2498619"/>
    <lineage>
        <taxon>Eukaryota</taxon>
        <taxon>Fungi</taxon>
        <taxon>Dikarya</taxon>
        <taxon>Basidiomycota</taxon>
        <taxon>Agaricomycotina</taxon>
        <taxon>Agaricomycetes</taxon>
        <taxon>Polyporales</taxon>
        <taxon>Polyporaceae</taxon>
        <taxon>Lentinus</taxon>
    </lineage>
</organism>
<feature type="region of interest" description="Disordered" evidence="1">
    <location>
        <begin position="141"/>
        <end position="164"/>
    </location>
</feature>
<evidence type="ECO:0000313" key="3">
    <source>
        <dbReference type="EMBL" id="RDX56779.1"/>
    </source>
</evidence>
<dbReference type="OrthoDB" id="2983908at2759"/>
<feature type="region of interest" description="Disordered" evidence="1">
    <location>
        <begin position="575"/>
        <end position="614"/>
    </location>
</feature>
<reference evidence="3 4" key="1">
    <citation type="journal article" date="2018" name="Biotechnol. Biofuels">
        <title>Integrative visual omics of the white-rot fungus Polyporus brumalis exposes the biotechnological potential of its oxidative enzymes for delignifying raw plant biomass.</title>
        <authorList>
            <person name="Miyauchi S."/>
            <person name="Rancon A."/>
            <person name="Drula E."/>
            <person name="Hage H."/>
            <person name="Chaduli D."/>
            <person name="Favel A."/>
            <person name="Grisel S."/>
            <person name="Henrissat B."/>
            <person name="Herpoel-Gimbert I."/>
            <person name="Ruiz-Duenas F.J."/>
            <person name="Chevret D."/>
            <person name="Hainaut M."/>
            <person name="Lin J."/>
            <person name="Wang M."/>
            <person name="Pangilinan J."/>
            <person name="Lipzen A."/>
            <person name="Lesage-Meessen L."/>
            <person name="Navarro D."/>
            <person name="Riley R."/>
            <person name="Grigoriev I.V."/>
            <person name="Zhou S."/>
            <person name="Raouche S."/>
            <person name="Rosso M.N."/>
        </authorList>
    </citation>
    <scope>NUCLEOTIDE SEQUENCE [LARGE SCALE GENOMIC DNA]</scope>
    <source>
        <strain evidence="3 4">BRFM 1820</strain>
    </source>
</reference>
<accession>A0A371DW58</accession>
<dbReference type="Proteomes" id="UP000256964">
    <property type="component" value="Unassembled WGS sequence"/>
</dbReference>
<keyword evidence="2" id="KW-0472">Membrane</keyword>
<keyword evidence="2" id="KW-0812">Transmembrane</keyword>
<feature type="transmembrane region" description="Helical" evidence="2">
    <location>
        <begin position="172"/>
        <end position="196"/>
    </location>
</feature>
<feature type="region of interest" description="Disordered" evidence="1">
    <location>
        <begin position="357"/>
        <end position="380"/>
    </location>
</feature>
<dbReference type="AlphaFoldDB" id="A0A371DW58"/>
<proteinExistence type="predicted"/>
<feature type="compositionally biased region" description="Basic and acidic residues" evidence="1">
    <location>
        <begin position="40"/>
        <end position="77"/>
    </location>
</feature>
<protein>
    <recommendedName>
        <fullName evidence="5">Transmembrane protein</fullName>
    </recommendedName>
</protein>
<feature type="region of interest" description="Disordered" evidence="1">
    <location>
        <begin position="1"/>
        <end position="94"/>
    </location>
</feature>
<keyword evidence="2" id="KW-1133">Transmembrane helix</keyword>
<evidence type="ECO:0000256" key="2">
    <source>
        <dbReference type="SAM" id="Phobius"/>
    </source>
</evidence>
<name>A0A371DW58_9APHY</name>
<gene>
    <name evidence="3" type="ORF">OH76DRAFT_1451820</name>
</gene>
<sequence length="659" mass="69776">MDFLVSSKSAYPPTSEPSRAKNTSSKKGKTRKTVTPSNLVEKKSSGDSDEHKSSTTAKDKPKATAKSKADKTTEVDAKAVPVPAPDTGLSSTHPVSIHTGILPVIPTATPTTLTVPPHTYGSGFSTLPPFSALATSTLLAKSSTSTGTPDGTSRALGESQEGRAKGQASKHIPVVVIVLVAIGVAFLLLGCLIFFWRVQNRPRKRSCPTPSLPIWQEPFTDQELKGDEESLFGGQERSSAVARPNSNGLYPWIQYTPKPSDALAALSPVQPADFPVPPPAFRSEKAQVAQSVMAPVRVPLPVNNAPANPALQQMQSALTRAANRVSTLSMSIYPTSPQSANTNTGIGMAIGCASPLTADGTPVLQRKPSRDRVSKSRKSYRHSLAATEYLDIYGGAQVTSPNPTSGSAPTSAAPIKSALRKSTSIHANAQGRARVKAGYTPGSAPLRIATLRRAGDRTSMVGQCEQDMQHMLPPLSPALKTDARRERDARALASALGLASPSPHDHYLQASPVPTIAPDDSITLAGDRARNKYGAHSRAHSEAMSPGTEASARLGNLMLAEFTSMASLPSARMVAGVPPSGSKARVVPRKNVNANAGISRGDDRPPRVPSPPPLPSLAQMAMAHTNQEEYDDYRSPTYSIYGLYEAERKSRMQAGERGF</sequence>